<dbReference type="EC" id="2.7.13.3" evidence="2"/>
<proteinExistence type="predicted"/>
<dbReference type="InterPro" id="IPR003594">
    <property type="entry name" value="HATPase_dom"/>
</dbReference>
<dbReference type="RefSeq" id="WP_290357141.1">
    <property type="nucleotide sequence ID" value="NZ_JAUHHC010000001.1"/>
</dbReference>
<comment type="caution">
    <text evidence="4">The sequence shown here is derived from an EMBL/GenBank/DDBJ whole genome shotgun (WGS) entry which is preliminary data.</text>
</comment>
<dbReference type="InterPro" id="IPR005467">
    <property type="entry name" value="His_kinase_dom"/>
</dbReference>
<dbReference type="PRINTS" id="PR00344">
    <property type="entry name" value="BCTRLSENSOR"/>
</dbReference>
<evidence type="ECO:0000259" key="3">
    <source>
        <dbReference type="PROSITE" id="PS50109"/>
    </source>
</evidence>
<evidence type="ECO:0000256" key="2">
    <source>
        <dbReference type="ARBA" id="ARBA00012438"/>
    </source>
</evidence>
<organism evidence="4 5">
    <name type="scientific">Roseateles violae</name>
    <dbReference type="NCBI Taxonomy" id="3058042"/>
    <lineage>
        <taxon>Bacteria</taxon>
        <taxon>Pseudomonadati</taxon>
        <taxon>Pseudomonadota</taxon>
        <taxon>Betaproteobacteria</taxon>
        <taxon>Burkholderiales</taxon>
        <taxon>Sphaerotilaceae</taxon>
        <taxon>Roseateles</taxon>
    </lineage>
</organism>
<comment type="catalytic activity">
    <reaction evidence="1">
        <text>ATP + protein L-histidine = ADP + protein N-phospho-L-histidine.</text>
        <dbReference type="EC" id="2.7.13.3"/>
    </reaction>
</comment>
<dbReference type="Gene3D" id="1.25.40.10">
    <property type="entry name" value="Tetratricopeptide repeat domain"/>
    <property type="match status" value="1"/>
</dbReference>
<dbReference type="PROSITE" id="PS50109">
    <property type="entry name" value="HIS_KIN"/>
    <property type="match status" value="1"/>
</dbReference>
<dbReference type="InterPro" id="IPR036097">
    <property type="entry name" value="HisK_dim/P_sf"/>
</dbReference>
<dbReference type="Proteomes" id="UP001228044">
    <property type="component" value="Unassembled WGS sequence"/>
</dbReference>
<dbReference type="Gene3D" id="3.30.565.10">
    <property type="entry name" value="Histidine kinase-like ATPase, C-terminal domain"/>
    <property type="match status" value="1"/>
</dbReference>
<dbReference type="SUPFAM" id="SSF55781">
    <property type="entry name" value="GAF domain-like"/>
    <property type="match status" value="1"/>
</dbReference>
<sequence length="899" mass="96923">MTPTAPDLFPGDVELAQAEAQGERTPALRAWLAWALRQREPERALALADEAEPALAPAEQPRLRLLRAEVALLGLDFGRAQALQREALDAFSAAGDEIGRADACWLAANIAADRGEFEAQRRCLGEAIACATAAGDEARRLFLQAVLGRADAFRDLAATRREWAARLPADSSGLPTYVAAAIEDLRGLLSGMSSEFLPSVRALVLAYELAQRSGQLRRAIALTSNLGRAYVGISDFDSAMSWLTRGLELARRARWPASVALCLAQLGETLRLLGRLGEAREALEECLRLLVAQPASRTTLLALKYLAHAEQDDGRSAEALRAFDALMARALEAGTKDLQTDAQLGRAEALLALGWPAQAREAAEAGLASAAGQTARVELLWVLGDIAQAELGAPAEALRYYRQALDAGYAVEAFVPPPKLLDACARAHAGLGDFERAYQFGLRAAELRQQHFNAESGQRALALHAASEAARYEALRDTHEVLLHLSEVGRELTAELEAERVLAVLERHVHALLSVDSMAVYVLDDSREQLHCSFGMEDGERFADPAIPLADPRSFFALSARENRELAFSGPQVLERAVPGTSDMLSVLFGPLRVAERVTGVMTVQAKRIDAYGERERLVFRSLCAYAAIGLENARAYQRLSDLQRQLMAQEKLAALGAMVAGVAHELNTPIGNSLLVANTLLSSTREFQQRIAGQALRRSDWQRFAEQTIEGLQVMERSMESAASLVRSFKQVAVDRSSENRRAFDLAEVCEQCGQTLGLALRRAGLTLRIEVPAGLRLDGYPGALGQVLLILLNNAMAHAFAPQQAGSITIAAQALAGGERIALSIADDGKGMSEAVLERIFEPFFTTRFGQGGSGLGLSICHNIVETLLGGTVRVTSEIGKGSRFTLELPQVAPAGA</sequence>
<feature type="domain" description="Histidine kinase" evidence="3">
    <location>
        <begin position="662"/>
        <end position="895"/>
    </location>
</feature>
<dbReference type="PANTHER" id="PTHR43065:SF42">
    <property type="entry name" value="TWO-COMPONENT SENSOR PPRA"/>
    <property type="match status" value="1"/>
</dbReference>
<dbReference type="InterPro" id="IPR036890">
    <property type="entry name" value="HATPase_C_sf"/>
</dbReference>
<evidence type="ECO:0000313" key="4">
    <source>
        <dbReference type="EMBL" id="MDN3918812.1"/>
    </source>
</evidence>
<dbReference type="InterPro" id="IPR011990">
    <property type="entry name" value="TPR-like_helical_dom_sf"/>
</dbReference>
<keyword evidence="5" id="KW-1185">Reference proteome</keyword>
<dbReference type="InterPro" id="IPR004358">
    <property type="entry name" value="Sig_transdc_His_kin-like_C"/>
</dbReference>
<dbReference type="Pfam" id="PF13492">
    <property type="entry name" value="GAF_3"/>
    <property type="match status" value="1"/>
</dbReference>
<evidence type="ECO:0000256" key="1">
    <source>
        <dbReference type="ARBA" id="ARBA00000085"/>
    </source>
</evidence>
<accession>A0ABT8DR88</accession>
<dbReference type="Pfam" id="PF02518">
    <property type="entry name" value="HATPase_c"/>
    <property type="match status" value="1"/>
</dbReference>
<evidence type="ECO:0000313" key="5">
    <source>
        <dbReference type="Proteomes" id="UP001228044"/>
    </source>
</evidence>
<dbReference type="SMART" id="SM00028">
    <property type="entry name" value="TPR"/>
    <property type="match status" value="3"/>
</dbReference>
<dbReference type="Gene3D" id="3.30.450.40">
    <property type="match status" value="1"/>
</dbReference>
<dbReference type="Pfam" id="PF13181">
    <property type="entry name" value="TPR_8"/>
    <property type="match status" value="1"/>
</dbReference>
<dbReference type="GO" id="GO:0005524">
    <property type="term" value="F:ATP binding"/>
    <property type="evidence" value="ECO:0007669"/>
    <property type="project" value="UniProtKB-KW"/>
</dbReference>
<dbReference type="SUPFAM" id="SSF55874">
    <property type="entry name" value="ATPase domain of HSP90 chaperone/DNA topoisomerase II/histidine kinase"/>
    <property type="match status" value="1"/>
</dbReference>
<dbReference type="InterPro" id="IPR003018">
    <property type="entry name" value="GAF"/>
</dbReference>
<dbReference type="InterPro" id="IPR029016">
    <property type="entry name" value="GAF-like_dom_sf"/>
</dbReference>
<dbReference type="SMART" id="SM00065">
    <property type="entry name" value="GAF"/>
    <property type="match status" value="1"/>
</dbReference>
<dbReference type="PANTHER" id="PTHR43065">
    <property type="entry name" value="SENSOR HISTIDINE KINASE"/>
    <property type="match status" value="1"/>
</dbReference>
<reference evidence="4 5" key="1">
    <citation type="submission" date="2023-06" db="EMBL/GenBank/DDBJ databases">
        <title>Pelomonas sp. PFR6 16S ribosomal RNA gene Genome sequencing and assembly.</title>
        <authorList>
            <person name="Woo H."/>
        </authorList>
    </citation>
    <scope>NUCLEOTIDE SEQUENCE [LARGE SCALE GENOMIC DNA]</scope>
    <source>
        <strain evidence="4 5">PFR6</strain>
    </source>
</reference>
<name>A0ABT8DR88_9BURK</name>
<gene>
    <name evidence="4" type="ORF">QWJ38_00850</name>
</gene>
<dbReference type="EMBL" id="JAUHHC010000001">
    <property type="protein sequence ID" value="MDN3918812.1"/>
    <property type="molecule type" value="Genomic_DNA"/>
</dbReference>
<dbReference type="SMART" id="SM00387">
    <property type="entry name" value="HATPase_c"/>
    <property type="match status" value="1"/>
</dbReference>
<dbReference type="SUPFAM" id="SSF48452">
    <property type="entry name" value="TPR-like"/>
    <property type="match status" value="2"/>
</dbReference>
<keyword evidence="4" id="KW-0067">ATP-binding</keyword>
<dbReference type="SUPFAM" id="SSF47384">
    <property type="entry name" value="Homodimeric domain of signal transducing histidine kinase"/>
    <property type="match status" value="1"/>
</dbReference>
<protein>
    <recommendedName>
        <fullName evidence="2">histidine kinase</fullName>
        <ecNumber evidence="2">2.7.13.3</ecNumber>
    </recommendedName>
</protein>
<dbReference type="InterPro" id="IPR019734">
    <property type="entry name" value="TPR_rpt"/>
</dbReference>
<dbReference type="Gene3D" id="1.10.287.130">
    <property type="match status" value="1"/>
</dbReference>
<dbReference type="CDD" id="cd00075">
    <property type="entry name" value="HATPase"/>
    <property type="match status" value="1"/>
</dbReference>
<keyword evidence="4" id="KW-0547">Nucleotide-binding</keyword>